<dbReference type="InterPro" id="IPR051913">
    <property type="entry name" value="GH2_Domain-Containing"/>
</dbReference>
<feature type="domain" description="Glycoside hydrolase family 2 immunoglobulin-like beta-sandwich" evidence="5">
    <location>
        <begin position="373"/>
        <end position="464"/>
    </location>
</feature>
<dbReference type="InterPro" id="IPR036156">
    <property type="entry name" value="Beta-gal/glucu_dom_sf"/>
</dbReference>
<evidence type="ECO:0000259" key="7">
    <source>
        <dbReference type="Pfam" id="PF02837"/>
    </source>
</evidence>
<dbReference type="InterPro" id="IPR013783">
    <property type="entry name" value="Ig-like_fold"/>
</dbReference>
<keyword evidence="3 8" id="KW-0326">Glycosidase</keyword>
<accession>A0A5C5ZHY9</accession>
<evidence type="ECO:0000313" key="8">
    <source>
        <dbReference type="EMBL" id="TWT86974.1"/>
    </source>
</evidence>
<dbReference type="InterPro" id="IPR008979">
    <property type="entry name" value="Galactose-bd-like_sf"/>
</dbReference>
<dbReference type="Pfam" id="PF02837">
    <property type="entry name" value="Glyco_hydro_2_N"/>
    <property type="match status" value="1"/>
</dbReference>
<feature type="chain" id="PRO_5022716379" evidence="4">
    <location>
        <begin position="20"/>
        <end position="766"/>
    </location>
</feature>
<organism evidence="8 9">
    <name type="scientific">Neorhodopirellula pilleata</name>
    <dbReference type="NCBI Taxonomy" id="2714738"/>
    <lineage>
        <taxon>Bacteria</taxon>
        <taxon>Pseudomonadati</taxon>
        <taxon>Planctomycetota</taxon>
        <taxon>Planctomycetia</taxon>
        <taxon>Pirellulales</taxon>
        <taxon>Pirellulaceae</taxon>
        <taxon>Neorhodopirellula</taxon>
    </lineage>
</organism>
<keyword evidence="4" id="KW-0732">Signal</keyword>
<dbReference type="OrthoDB" id="9762066at2"/>
<evidence type="ECO:0000259" key="5">
    <source>
        <dbReference type="Pfam" id="PF00703"/>
    </source>
</evidence>
<dbReference type="Gene3D" id="2.60.40.10">
    <property type="entry name" value="Immunoglobulins"/>
    <property type="match status" value="1"/>
</dbReference>
<dbReference type="SUPFAM" id="SSF49303">
    <property type="entry name" value="beta-Galactosidase/glucuronidase domain"/>
    <property type="match status" value="1"/>
</dbReference>
<dbReference type="EMBL" id="SJPM01000030">
    <property type="protein sequence ID" value="TWT86974.1"/>
    <property type="molecule type" value="Genomic_DNA"/>
</dbReference>
<feature type="domain" description="Glycoside hydrolase family 2 catalytic" evidence="6">
    <location>
        <begin position="507"/>
        <end position="632"/>
    </location>
</feature>
<proteinExistence type="inferred from homology"/>
<dbReference type="InterPro" id="IPR006104">
    <property type="entry name" value="Glyco_hydro_2_N"/>
</dbReference>
<evidence type="ECO:0000259" key="6">
    <source>
        <dbReference type="Pfam" id="PF02836"/>
    </source>
</evidence>
<evidence type="ECO:0000256" key="1">
    <source>
        <dbReference type="ARBA" id="ARBA00007401"/>
    </source>
</evidence>
<gene>
    <name evidence="8" type="primary">cbgA</name>
    <name evidence="8" type="ORF">Pla100_60010</name>
</gene>
<dbReference type="Gene3D" id="2.60.120.260">
    <property type="entry name" value="Galactose-binding domain-like"/>
    <property type="match status" value="2"/>
</dbReference>
<dbReference type="GO" id="GO:0005975">
    <property type="term" value="P:carbohydrate metabolic process"/>
    <property type="evidence" value="ECO:0007669"/>
    <property type="project" value="InterPro"/>
</dbReference>
<keyword evidence="9" id="KW-1185">Reference proteome</keyword>
<dbReference type="Pfam" id="PF02836">
    <property type="entry name" value="Glyco_hydro_2_C"/>
    <property type="match status" value="1"/>
</dbReference>
<dbReference type="Proteomes" id="UP000316213">
    <property type="component" value="Unassembled WGS sequence"/>
</dbReference>
<feature type="domain" description="Glycosyl hydrolases family 2 sugar binding" evidence="7">
    <location>
        <begin position="265"/>
        <end position="366"/>
    </location>
</feature>
<protein>
    <submittedName>
        <fullName evidence="8">Beta-galactosidase</fullName>
        <ecNumber evidence="8">3.2.1.23</ecNumber>
    </submittedName>
</protein>
<dbReference type="PANTHER" id="PTHR42732">
    <property type="entry name" value="BETA-GALACTOSIDASE"/>
    <property type="match status" value="1"/>
</dbReference>
<dbReference type="Pfam" id="PF00703">
    <property type="entry name" value="Glyco_hydro_2"/>
    <property type="match status" value="1"/>
</dbReference>
<dbReference type="InterPro" id="IPR017853">
    <property type="entry name" value="GH"/>
</dbReference>
<dbReference type="SUPFAM" id="SSF49785">
    <property type="entry name" value="Galactose-binding domain-like"/>
    <property type="match status" value="2"/>
</dbReference>
<keyword evidence="2 8" id="KW-0378">Hydrolase</keyword>
<dbReference type="Gene3D" id="3.20.20.80">
    <property type="entry name" value="Glycosidases"/>
    <property type="match status" value="1"/>
</dbReference>
<evidence type="ECO:0000256" key="4">
    <source>
        <dbReference type="SAM" id="SignalP"/>
    </source>
</evidence>
<evidence type="ECO:0000256" key="2">
    <source>
        <dbReference type="ARBA" id="ARBA00022801"/>
    </source>
</evidence>
<comment type="caution">
    <text evidence="8">The sequence shown here is derived from an EMBL/GenBank/DDBJ whole genome shotgun (WGS) entry which is preliminary data.</text>
</comment>
<dbReference type="EC" id="3.2.1.23" evidence="8"/>
<comment type="similarity">
    <text evidence="1">Belongs to the glycosyl hydrolase 2 family.</text>
</comment>
<dbReference type="PANTHER" id="PTHR42732:SF2">
    <property type="entry name" value="BETA-MANNOSIDASE"/>
    <property type="match status" value="1"/>
</dbReference>
<dbReference type="GO" id="GO:0004565">
    <property type="term" value="F:beta-galactosidase activity"/>
    <property type="evidence" value="ECO:0007669"/>
    <property type="project" value="UniProtKB-EC"/>
</dbReference>
<evidence type="ECO:0000313" key="9">
    <source>
        <dbReference type="Proteomes" id="UP000316213"/>
    </source>
</evidence>
<name>A0A5C5ZHY9_9BACT</name>
<evidence type="ECO:0000256" key="3">
    <source>
        <dbReference type="ARBA" id="ARBA00023295"/>
    </source>
</evidence>
<dbReference type="InterPro" id="IPR006103">
    <property type="entry name" value="Glyco_hydro_2_cat"/>
</dbReference>
<dbReference type="InterPro" id="IPR006102">
    <property type="entry name" value="Ig-like_GH2"/>
</dbReference>
<dbReference type="AlphaFoldDB" id="A0A5C5ZHY9"/>
<sequence length="766" mass="85923" precursor="true">MRLFLSAAYVLLIASMTHAQEASQSQNTPAVSSIVDQWRYLLKRPTPRWTASDFDDSNWLEGDGGFGTVDTPNSRVGTIWEGQHIWLRKNVELSTVPKQPALWIYHDEDAEVYINGAQVAKLAGYTTQYTSVPLIGEAATAIATGRNVMAVHCEQRTGGQFIDVHLYDAANGVPKLPKPERSKFPFRSELFTQWGADVTAENAWTEYPRPQLRRDQWRNLNGEWDYAITDEVQATPPSTWDGTFLVPFSLESKLGGVQRLLDSSEAIWYHRTFDHDSTDGERQMLNFEAVDYECEVWINGTSVGTHRGGCTPFSFDVTDALKSGSNDLIVRVEDDTEGFQLNGKQSITPRGIWYTQVSGIWQTVWMEAVPMQSIDDLKISTDAKTGSIQVQAITSQRANVRVRIKVGDQVVGTGGSSDGGPIKASISNAKLWSPSSPHLYDIEVTLLDASGKEVDRVESYAGIRDVGKSTDDSGNVHFTLNGNKIFHWGPLDQGWWPDGLLTPPSDEAMLFDIEWLKAAGFNMIRKHIKVEPRRYYYHCDRLGMMVWQDQVSGGTNPPWTRLQPDPQDAAWPLEAHEQFMIEFEAMISTLENHPSIVVWTPFNEAWGQHQTIEVGKWTQQRDPSRSVNIASGGNFWPVGDVVDHHEYPHPGFPFDRGEGGRFDGFIKVVGEFGGHGYPVQGHLWDSNRRNWGYGGLPQNEAEYKDRYATSIRMLTDLQAQGIAAGVYTQTTDVEGEINGLMTYDRKVIKIPAEELAELHKALFNSN</sequence>
<reference evidence="8 9" key="1">
    <citation type="submission" date="2019-02" db="EMBL/GenBank/DDBJ databases">
        <title>Deep-cultivation of Planctomycetes and their phenomic and genomic characterization uncovers novel biology.</title>
        <authorList>
            <person name="Wiegand S."/>
            <person name="Jogler M."/>
            <person name="Boedeker C."/>
            <person name="Pinto D."/>
            <person name="Vollmers J."/>
            <person name="Rivas-Marin E."/>
            <person name="Kohn T."/>
            <person name="Peeters S.H."/>
            <person name="Heuer A."/>
            <person name="Rast P."/>
            <person name="Oberbeckmann S."/>
            <person name="Bunk B."/>
            <person name="Jeske O."/>
            <person name="Meyerdierks A."/>
            <person name="Storesund J.E."/>
            <person name="Kallscheuer N."/>
            <person name="Luecker S."/>
            <person name="Lage O.M."/>
            <person name="Pohl T."/>
            <person name="Merkel B.J."/>
            <person name="Hornburger P."/>
            <person name="Mueller R.-W."/>
            <person name="Bruemmer F."/>
            <person name="Labrenz M."/>
            <person name="Spormann A.M."/>
            <person name="Op Den Camp H."/>
            <person name="Overmann J."/>
            <person name="Amann R."/>
            <person name="Jetten M.S.M."/>
            <person name="Mascher T."/>
            <person name="Medema M.H."/>
            <person name="Devos D.P."/>
            <person name="Kaster A.-K."/>
            <person name="Ovreas L."/>
            <person name="Rohde M."/>
            <person name="Galperin M.Y."/>
            <person name="Jogler C."/>
        </authorList>
    </citation>
    <scope>NUCLEOTIDE SEQUENCE [LARGE SCALE GENOMIC DNA]</scope>
    <source>
        <strain evidence="8 9">Pla100</strain>
    </source>
</reference>
<dbReference type="SUPFAM" id="SSF51445">
    <property type="entry name" value="(Trans)glycosidases"/>
    <property type="match status" value="1"/>
</dbReference>
<feature type="signal peptide" evidence="4">
    <location>
        <begin position="1"/>
        <end position="19"/>
    </location>
</feature>